<dbReference type="Gene3D" id="3.30.300.30">
    <property type="match status" value="1"/>
</dbReference>
<protein>
    <recommendedName>
        <fullName evidence="5">3-methylmercaptopropionyl-CoA ligase</fullName>
        <ecNumber evidence="4">6.2.1.44</ecNumber>
    </recommendedName>
</protein>
<dbReference type="EC" id="6.2.1.44" evidence="4"/>
<keyword evidence="9" id="KW-1185">Reference proteome</keyword>
<dbReference type="Gene3D" id="3.40.50.12780">
    <property type="entry name" value="N-terminal domain of ligase-like"/>
    <property type="match status" value="1"/>
</dbReference>
<comment type="catalytic activity">
    <reaction evidence="3">
        <text>3-(methylsulfanyl)propanoate + ATP + CoA = 3-(methylsulfanyl)propanoyl-CoA + AMP + diphosphate</text>
        <dbReference type="Rhea" id="RHEA:43052"/>
        <dbReference type="ChEBI" id="CHEBI:30616"/>
        <dbReference type="ChEBI" id="CHEBI:33019"/>
        <dbReference type="ChEBI" id="CHEBI:49016"/>
        <dbReference type="ChEBI" id="CHEBI:57287"/>
        <dbReference type="ChEBI" id="CHEBI:82815"/>
        <dbReference type="ChEBI" id="CHEBI:456215"/>
        <dbReference type="EC" id="6.2.1.44"/>
    </reaction>
    <physiologicalReaction direction="left-to-right" evidence="3">
        <dbReference type="Rhea" id="RHEA:43053"/>
    </physiologicalReaction>
</comment>
<feature type="domain" description="AMP-binding enzyme C-terminal" evidence="7">
    <location>
        <begin position="421"/>
        <end position="496"/>
    </location>
</feature>
<evidence type="ECO:0000313" key="8">
    <source>
        <dbReference type="EMBL" id="PJK28595.1"/>
    </source>
</evidence>
<evidence type="ECO:0000256" key="1">
    <source>
        <dbReference type="ARBA" id="ARBA00006432"/>
    </source>
</evidence>
<dbReference type="InterPro" id="IPR000873">
    <property type="entry name" value="AMP-dep_synth/lig_dom"/>
</dbReference>
<organism evidence="8 9">
    <name type="scientific">Minwuia thermotolerans</name>
    <dbReference type="NCBI Taxonomy" id="2056226"/>
    <lineage>
        <taxon>Bacteria</taxon>
        <taxon>Pseudomonadati</taxon>
        <taxon>Pseudomonadota</taxon>
        <taxon>Alphaproteobacteria</taxon>
        <taxon>Minwuiales</taxon>
        <taxon>Minwuiaceae</taxon>
        <taxon>Minwuia</taxon>
    </lineage>
</organism>
<evidence type="ECO:0000256" key="3">
    <source>
        <dbReference type="ARBA" id="ARBA00051915"/>
    </source>
</evidence>
<dbReference type="EMBL" id="PHIG01000043">
    <property type="protein sequence ID" value="PJK28595.1"/>
    <property type="molecule type" value="Genomic_DNA"/>
</dbReference>
<feature type="domain" description="AMP-dependent synthetase/ligase" evidence="6">
    <location>
        <begin position="10"/>
        <end position="371"/>
    </location>
</feature>
<evidence type="ECO:0000313" key="9">
    <source>
        <dbReference type="Proteomes" id="UP000229498"/>
    </source>
</evidence>
<dbReference type="RefSeq" id="WP_109796074.1">
    <property type="nucleotide sequence ID" value="NZ_PHIG01000043.1"/>
</dbReference>
<reference evidence="8 9" key="1">
    <citation type="submission" date="2017-11" db="EMBL/GenBank/DDBJ databases">
        <title>Draft genome sequence of Rhizobiales bacterium SY3-13.</title>
        <authorList>
            <person name="Sun C."/>
        </authorList>
    </citation>
    <scope>NUCLEOTIDE SEQUENCE [LARGE SCALE GENOMIC DNA]</scope>
    <source>
        <strain evidence="8 9">SY3-13</strain>
    </source>
</reference>
<dbReference type="GO" id="GO:0006631">
    <property type="term" value="P:fatty acid metabolic process"/>
    <property type="evidence" value="ECO:0007669"/>
    <property type="project" value="TreeGrafter"/>
</dbReference>
<dbReference type="SUPFAM" id="SSF56801">
    <property type="entry name" value="Acetyl-CoA synthetase-like"/>
    <property type="match status" value="1"/>
</dbReference>
<dbReference type="FunFam" id="3.30.300.30:FF:000008">
    <property type="entry name" value="2,3-dihydroxybenzoate-AMP ligase"/>
    <property type="match status" value="1"/>
</dbReference>
<dbReference type="InterPro" id="IPR042099">
    <property type="entry name" value="ANL_N_sf"/>
</dbReference>
<evidence type="ECO:0000259" key="7">
    <source>
        <dbReference type="Pfam" id="PF13193"/>
    </source>
</evidence>
<dbReference type="PANTHER" id="PTHR43201:SF5">
    <property type="entry name" value="MEDIUM-CHAIN ACYL-COA LIGASE ACSF2, MITOCHONDRIAL"/>
    <property type="match status" value="1"/>
</dbReference>
<evidence type="ECO:0000259" key="6">
    <source>
        <dbReference type="Pfam" id="PF00501"/>
    </source>
</evidence>
<evidence type="ECO:0000256" key="5">
    <source>
        <dbReference type="ARBA" id="ARBA00067668"/>
    </source>
</evidence>
<gene>
    <name evidence="8" type="ORF">CVT23_16715</name>
</gene>
<evidence type="ECO:0000256" key="2">
    <source>
        <dbReference type="ARBA" id="ARBA00022598"/>
    </source>
</evidence>
<dbReference type="Pfam" id="PF00501">
    <property type="entry name" value="AMP-binding"/>
    <property type="match status" value="1"/>
</dbReference>
<proteinExistence type="inferred from homology"/>
<dbReference type="NCBIfam" id="NF004837">
    <property type="entry name" value="PRK06187.1"/>
    <property type="match status" value="1"/>
</dbReference>
<evidence type="ECO:0000256" key="4">
    <source>
        <dbReference type="ARBA" id="ARBA00066616"/>
    </source>
</evidence>
<comment type="similarity">
    <text evidence="1">Belongs to the ATP-dependent AMP-binding enzyme family.</text>
</comment>
<sequence>MAVKVYDWLAKNAAFRGDHLAMCDLASERRFSYRRANDRAGRVATWLREDFGIGRGDRVGVLAPNTTDVLEIQFACAKLGAVFLPLNWRLTVPELCFIARDAGPKALIHGAEFADSARAVAAEVGIPHLAQTNGDGSDSPYERGIARHLVPTEMVDLDHDDLWTIMYTSGTTGLPKGAMITHGMTFWNTVNLGLPHRITPDAVQLTVLPLFHTGGLNCYTNPVLHAGGTVHVMKAFDPKACLDLLTDRKLGITHFFGVPANYQFMAQQPEFETADLSGVRMAGIGGAPSSLSLLETWDRKGLGLAQGFGMTETSPSVLVLDAADAMTAPGSSGKPVMHNEVRIVDENGEDVAPGEVGELWVRGPNITPGYWNRPEATAETITDGWLHTGDATRMDERGFYYIVDRTKDMYISGGENVYPAEVENVIYQLDGIAEAAVIGLPDDKWGEIGCAVIVLKKGAELTGEAIIAHCRRNLATYKTPKRVEFISELPRNATGKVLKRELRDSIGKADAA</sequence>
<comment type="caution">
    <text evidence="8">The sequence shown here is derived from an EMBL/GenBank/DDBJ whole genome shotgun (WGS) entry which is preliminary data.</text>
</comment>
<dbReference type="GO" id="GO:0031956">
    <property type="term" value="F:medium-chain fatty acid-CoA ligase activity"/>
    <property type="evidence" value="ECO:0007669"/>
    <property type="project" value="TreeGrafter"/>
</dbReference>
<dbReference type="Pfam" id="PF13193">
    <property type="entry name" value="AMP-binding_C"/>
    <property type="match status" value="1"/>
</dbReference>
<dbReference type="PANTHER" id="PTHR43201">
    <property type="entry name" value="ACYL-COA SYNTHETASE"/>
    <property type="match status" value="1"/>
</dbReference>
<dbReference type="InterPro" id="IPR025110">
    <property type="entry name" value="AMP-bd_C"/>
</dbReference>
<dbReference type="CDD" id="cd17631">
    <property type="entry name" value="FACL_FadD13-like"/>
    <property type="match status" value="1"/>
</dbReference>
<keyword evidence="2 8" id="KW-0436">Ligase</keyword>
<dbReference type="PROSITE" id="PS00455">
    <property type="entry name" value="AMP_BINDING"/>
    <property type="match status" value="1"/>
</dbReference>
<dbReference type="AlphaFoldDB" id="A0A2M9FYQ6"/>
<name>A0A2M9FYQ6_9PROT</name>
<dbReference type="Proteomes" id="UP000229498">
    <property type="component" value="Unassembled WGS sequence"/>
</dbReference>
<dbReference type="InterPro" id="IPR020845">
    <property type="entry name" value="AMP-binding_CS"/>
</dbReference>
<dbReference type="OrthoDB" id="9803968at2"/>
<accession>A0A2M9FYQ6</accession>
<dbReference type="InterPro" id="IPR045851">
    <property type="entry name" value="AMP-bd_C_sf"/>
</dbReference>